<dbReference type="RefSeq" id="WP_239675364.1">
    <property type="nucleotide sequence ID" value="NZ_CP070499.1"/>
</dbReference>
<feature type="compositionally biased region" description="Basic and acidic residues" evidence="1">
    <location>
        <begin position="41"/>
        <end position="50"/>
    </location>
</feature>
<evidence type="ECO:0000313" key="2">
    <source>
        <dbReference type="EMBL" id="QSB13283.1"/>
    </source>
</evidence>
<dbReference type="KEGG" id="nhy:JQS43_16820"/>
<dbReference type="EMBL" id="CP070499">
    <property type="protein sequence ID" value="QSB13283.1"/>
    <property type="molecule type" value="Genomic_DNA"/>
</dbReference>
<keyword evidence="3" id="KW-1185">Reference proteome</keyword>
<accession>A0A895YCV6</accession>
<gene>
    <name evidence="2" type="ORF">JQS43_16820</name>
</gene>
<sequence>MSSNGYYWCTKHNRVEWGDSMCRAKHRLGPFDTPNEAERALERVQERNEAWDDQDEDWGQPDAKPAGR</sequence>
<feature type="region of interest" description="Disordered" evidence="1">
    <location>
        <begin position="41"/>
        <end position="68"/>
    </location>
</feature>
<evidence type="ECO:0000256" key="1">
    <source>
        <dbReference type="SAM" id="MobiDB-lite"/>
    </source>
</evidence>
<reference evidence="2" key="1">
    <citation type="submission" date="2021-02" db="EMBL/GenBank/DDBJ databases">
        <title>Natrosporangium hydrolyticum gen. nov., sp. nov, a haloalkaliphilic actinobacterium from a soda solonchak soil.</title>
        <authorList>
            <person name="Sorokin D.Y."/>
            <person name="Khijniak T.V."/>
            <person name="Zakharycheva A.P."/>
            <person name="Boueva O.V."/>
            <person name="Ariskina E.V."/>
            <person name="Hahnke R.L."/>
            <person name="Bunk B."/>
            <person name="Sproer C."/>
            <person name="Schumann P."/>
            <person name="Evtushenko L.I."/>
            <person name="Kublanov I.V."/>
        </authorList>
    </citation>
    <scope>NUCLEOTIDE SEQUENCE</scope>
    <source>
        <strain evidence="2">DSM 106523</strain>
    </source>
</reference>
<proteinExistence type="predicted"/>
<dbReference type="AlphaFoldDB" id="A0A895YCV6"/>
<evidence type="ECO:0008006" key="4">
    <source>
        <dbReference type="Google" id="ProtNLM"/>
    </source>
</evidence>
<name>A0A895YCV6_9ACTN</name>
<protein>
    <recommendedName>
        <fullName evidence="4">SPOR domain-containing protein</fullName>
    </recommendedName>
</protein>
<organism evidence="2 3">
    <name type="scientific">Natronosporangium hydrolyticum</name>
    <dbReference type="NCBI Taxonomy" id="2811111"/>
    <lineage>
        <taxon>Bacteria</taxon>
        <taxon>Bacillati</taxon>
        <taxon>Actinomycetota</taxon>
        <taxon>Actinomycetes</taxon>
        <taxon>Micromonosporales</taxon>
        <taxon>Micromonosporaceae</taxon>
        <taxon>Natronosporangium</taxon>
    </lineage>
</organism>
<dbReference type="Proteomes" id="UP000662857">
    <property type="component" value="Chromosome"/>
</dbReference>
<evidence type="ECO:0000313" key="3">
    <source>
        <dbReference type="Proteomes" id="UP000662857"/>
    </source>
</evidence>